<sequence>MAPAFYIVNKYPIMPQHLWIKMANLVFELEKKLSTSQPSTGIVRNIDRMKTVLEEAGLLLLNPLGEPYNEARTDLEASITGEATGKLHVLDVIKPIVYTQQEGSRSLLQKGVVIVGNK</sequence>
<organism evidence="1 2">
    <name type="scientific">Niastella vici</name>
    <dbReference type="NCBI Taxonomy" id="1703345"/>
    <lineage>
        <taxon>Bacteria</taxon>
        <taxon>Pseudomonadati</taxon>
        <taxon>Bacteroidota</taxon>
        <taxon>Chitinophagia</taxon>
        <taxon>Chitinophagales</taxon>
        <taxon>Chitinophagaceae</taxon>
        <taxon>Niastella</taxon>
    </lineage>
</organism>
<proteinExistence type="predicted"/>
<evidence type="ECO:0008006" key="3">
    <source>
        <dbReference type="Google" id="ProtNLM"/>
    </source>
</evidence>
<dbReference type="AlphaFoldDB" id="A0A1V9G0U8"/>
<dbReference type="EMBL" id="LVYD01000042">
    <property type="protein sequence ID" value="OQP64259.1"/>
    <property type="molecule type" value="Genomic_DNA"/>
</dbReference>
<keyword evidence="2" id="KW-1185">Reference proteome</keyword>
<dbReference type="Proteomes" id="UP000192796">
    <property type="component" value="Unassembled WGS sequence"/>
</dbReference>
<evidence type="ECO:0000313" key="2">
    <source>
        <dbReference type="Proteomes" id="UP000192796"/>
    </source>
</evidence>
<protein>
    <recommendedName>
        <fullName evidence="3">Nucleotide exchange factor GrpE</fullName>
    </recommendedName>
</protein>
<name>A0A1V9G0U8_9BACT</name>
<accession>A0A1V9G0U8</accession>
<dbReference type="STRING" id="1703345.A3860_19985"/>
<comment type="caution">
    <text evidence="1">The sequence shown here is derived from an EMBL/GenBank/DDBJ whole genome shotgun (WGS) entry which is preliminary data.</text>
</comment>
<reference evidence="1 2" key="1">
    <citation type="submission" date="2016-03" db="EMBL/GenBank/DDBJ databases">
        <title>Niastella vici sp. nov., isolated from farmland soil.</title>
        <authorList>
            <person name="Chen L."/>
            <person name="Wang D."/>
            <person name="Yang S."/>
            <person name="Wang G."/>
        </authorList>
    </citation>
    <scope>NUCLEOTIDE SEQUENCE [LARGE SCALE GENOMIC DNA]</scope>
    <source>
        <strain evidence="1 2">DJ57</strain>
    </source>
</reference>
<gene>
    <name evidence="1" type="ORF">A3860_19985</name>
</gene>
<evidence type="ECO:0000313" key="1">
    <source>
        <dbReference type="EMBL" id="OQP64259.1"/>
    </source>
</evidence>